<keyword evidence="1" id="KW-0732">Signal</keyword>
<dbReference type="EMBL" id="DS985245">
    <property type="protein sequence ID" value="EDV24572.1"/>
    <property type="molecule type" value="Genomic_DNA"/>
</dbReference>
<protein>
    <recommendedName>
        <fullName evidence="4">SMP-30/Gluconolactonase/LRE-like region domain-containing protein</fullName>
    </recommendedName>
</protein>
<dbReference type="Gene3D" id="2.120.10.30">
    <property type="entry name" value="TolB, C-terminal domain"/>
    <property type="match status" value="1"/>
</dbReference>
<dbReference type="PANTHER" id="PTHR24104:SF25">
    <property type="entry name" value="PROTEIN LIN-41"/>
    <property type="match status" value="1"/>
</dbReference>
<dbReference type="eggNOG" id="ENOG502SAFA">
    <property type="taxonomic scope" value="Eukaryota"/>
</dbReference>
<dbReference type="CTD" id="6754113"/>
<dbReference type="AlphaFoldDB" id="B3RYB8"/>
<name>B3RYB8_TRIAD</name>
<dbReference type="Proteomes" id="UP000009022">
    <property type="component" value="Unassembled WGS sequence"/>
</dbReference>
<dbReference type="KEGG" id="tad:TRIADDRAFT_56503"/>
<feature type="chain" id="PRO_5002797102" description="SMP-30/Gluconolactonase/LRE-like region domain-containing protein" evidence="1">
    <location>
        <begin position="20"/>
        <end position="286"/>
    </location>
</feature>
<dbReference type="RefSeq" id="XP_002112462.1">
    <property type="nucleotide sequence ID" value="XM_002112426.1"/>
</dbReference>
<dbReference type="HOGENOM" id="CLU_974277_0_0_1"/>
<dbReference type="OMA" id="GASAPLX"/>
<proteinExistence type="predicted"/>
<sequence length="286" mass="31822">MIRRYYIIVYLMIISLCLSSSQDNFFNQFANQAFQFAYKSWNNQNYREVRHLNNIDKPSYVLATPGGSLYISSFMKNEVYWIPNIYKSQSQAVTLIHGSGLDGPWGMVLDNKILYVASFATDEIRKYNSTTGEFINSFGGEQYLDCPEGIVLGSNRTLYVASFLNDKVVKFNLEGDFLGVVADGSSGLKGPEGVLLMKDGSLLVTSHYSDNILKFNSQTGKFLGEFGKVDRPVGLALGYDGFVYVTSYSTDSIVILDSSVLPVAELYTVPAMGMIESYQSISHQAL</sequence>
<keyword evidence="3" id="KW-1185">Reference proteome</keyword>
<dbReference type="InParanoid" id="B3RYB8"/>
<evidence type="ECO:0000313" key="2">
    <source>
        <dbReference type="EMBL" id="EDV24572.1"/>
    </source>
</evidence>
<dbReference type="GO" id="GO:0008270">
    <property type="term" value="F:zinc ion binding"/>
    <property type="evidence" value="ECO:0007669"/>
    <property type="project" value="UniProtKB-KW"/>
</dbReference>
<dbReference type="CDD" id="cd05819">
    <property type="entry name" value="NHL"/>
    <property type="match status" value="1"/>
</dbReference>
<dbReference type="InterPro" id="IPR011042">
    <property type="entry name" value="6-blade_b-propeller_TolB-like"/>
</dbReference>
<evidence type="ECO:0000313" key="3">
    <source>
        <dbReference type="Proteomes" id="UP000009022"/>
    </source>
</evidence>
<gene>
    <name evidence="2" type="ORF">TRIADDRAFT_56503</name>
</gene>
<feature type="signal peptide" evidence="1">
    <location>
        <begin position="1"/>
        <end position="19"/>
    </location>
</feature>
<dbReference type="PANTHER" id="PTHR24104">
    <property type="entry name" value="E3 UBIQUITIN-PROTEIN LIGASE NHLRC1-RELATED"/>
    <property type="match status" value="1"/>
</dbReference>
<dbReference type="SUPFAM" id="SSF63825">
    <property type="entry name" value="YWTD domain"/>
    <property type="match status" value="1"/>
</dbReference>
<evidence type="ECO:0000256" key="1">
    <source>
        <dbReference type="SAM" id="SignalP"/>
    </source>
</evidence>
<dbReference type="GeneID" id="6754113"/>
<dbReference type="InterPro" id="IPR050952">
    <property type="entry name" value="TRIM-NHL_E3_ligases"/>
</dbReference>
<dbReference type="PhylomeDB" id="B3RYB8"/>
<dbReference type="GO" id="GO:0061630">
    <property type="term" value="F:ubiquitin protein ligase activity"/>
    <property type="evidence" value="ECO:0000318"/>
    <property type="project" value="GO_Central"/>
</dbReference>
<accession>B3RYB8</accession>
<dbReference type="STRING" id="10228.B3RYB8"/>
<organism evidence="2 3">
    <name type="scientific">Trichoplax adhaerens</name>
    <name type="common">Trichoplax reptans</name>
    <dbReference type="NCBI Taxonomy" id="10228"/>
    <lineage>
        <taxon>Eukaryota</taxon>
        <taxon>Metazoa</taxon>
        <taxon>Placozoa</taxon>
        <taxon>Uniplacotomia</taxon>
        <taxon>Trichoplacea</taxon>
        <taxon>Trichoplacidae</taxon>
        <taxon>Trichoplax</taxon>
    </lineage>
</organism>
<dbReference type="OrthoDB" id="47323at2759"/>
<dbReference type="GO" id="GO:0043161">
    <property type="term" value="P:proteasome-mediated ubiquitin-dependent protein catabolic process"/>
    <property type="evidence" value="ECO:0000318"/>
    <property type="project" value="GO_Central"/>
</dbReference>
<reference evidence="2 3" key="1">
    <citation type="journal article" date="2008" name="Nature">
        <title>The Trichoplax genome and the nature of placozoans.</title>
        <authorList>
            <person name="Srivastava M."/>
            <person name="Begovic E."/>
            <person name="Chapman J."/>
            <person name="Putnam N.H."/>
            <person name="Hellsten U."/>
            <person name="Kawashima T."/>
            <person name="Kuo A."/>
            <person name="Mitros T."/>
            <person name="Salamov A."/>
            <person name="Carpenter M.L."/>
            <person name="Signorovitch A.Y."/>
            <person name="Moreno M.A."/>
            <person name="Kamm K."/>
            <person name="Grimwood J."/>
            <person name="Schmutz J."/>
            <person name="Shapiro H."/>
            <person name="Grigoriev I.V."/>
            <person name="Buss L.W."/>
            <person name="Schierwater B."/>
            <person name="Dellaporta S.L."/>
            <person name="Rokhsar D.S."/>
        </authorList>
    </citation>
    <scope>NUCLEOTIDE SEQUENCE [LARGE SCALE GENOMIC DNA]</scope>
    <source>
        <strain evidence="2 3">Grell-BS-1999</strain>
    </source>
</reference>
<dbReference type="GO" id="GO:0000209">
    <property type="term" value="P:protein polyubiquitination"/>
    <property type="evidence" value="ECO:0000318"/>
    <property type="project" value="GO_Central"/>
</dbReference>
<evidence type="ECO:0008006" key="4">
    <source>
        <dbReference type="Google" id="ProtNLM"/>
    </source>
</evidence>